<keyword evidence="1" id="KW-0812">Transmembrane</keyword>
<keyword evidence="1" id="KW-0472">Membrane</keyword>
<evidence type="ECO:0000313" key="4">
    <source>
        <dbReference type="Proteomes" id="UP001465755"/>
    </source>
</evidence>
<feature type="transmembrane region" description="Helical" evidence="1">
    <location>
        <begin position="286"/>
        <end position="307"/>
    </location>
</feature>
<dbReference type="InterPro" id="IPR000595">
    <property type="entry name" value="cNMP-bd_dom"/>
</dbReference>
<dbReference type="SUPFAM" id="SSF51206">
    <property type="entry name" value="cAMP-binding domain-like"/>
    <property type="match status" value="1"/>
</dbReference>
<reference evidence="3 4" key="1">
    <citation type="journal article" date="2024" name="Nat. Commun.">
        <title>Phylogenomics reveals the evolutionary origins of lichenization in chlorophyte algae.</title>
        <authorList>
            <person name="Puginier C."/>
            <person name="Libourel C."/>
            <person name="Otte J."/>
            <person name="Skaloud P."/>
            <person name="Haon M."/>
            <person name="Grisel S."/>
            <person name="Petersen M."/>
            <person name="Berrin J.G."/>
            <person name="Delaux P.M."/>
            <person name="Dal Grande F."/>
            <person name="Keller J."/>
        </authorList>
    </citation>
    <scope>NUCLEOTIDE SEQUENCE [LARGE SCALE GENOMIC DNA]</scope>
    <source>
        <strain evidence="3 4">SAG 2036</strain>
    </source>
</reference>
<feature type="domain" description="Cyclic nucleotide-binding" evidence="2">
    <location>
        <begin position="486"/>
        <end position="586"/>
    </location>
</feature>
<dbReference type="SMART" id="SM00100">
    <property type="entry name" value="cNMP"/>
    <property type="match status" value="1"/>
</dbReference>
<feature type="transmembrane region" description="Helical" evidence="1">
    <location>
        <begin position="170"/>
        <end position="192"/>
    </location>
</feature>
<organism evidence="3 4">
    <name type="scientific">Symbiochloris irregularis</name>
    <dbReference type="NCBI Taxonomy" id="706552"/>
    <lineage>
        <taxon>Eukaryota</taxon>
        <taxon>Viridiplantae</taxon>
        <taxon>Chlorophyta</taxon>
        <taxon>core chlorophytes</taxon>
        <taxon>Trebouxiophyceae</taxon>
        <taxon>Trebouxiales</taxon>
        <taxon>Trebouxiaceae</taxon>
        <taxon>Symbiochloris</taxon>
    </lineage>
</organism>
<dbReference type="GO" id="GO:0003254">
    <property type="term" value="P:regulation of membrane depolarization"/>
    <property type="evidence" value="ECO:0007669"/>
    <property type="project" value="TreeGrafter"/>
</dbReference>
<evidence type="ECO:0000256" key="1">
    <source>
        <dbReference type="SAM" id="Phobius"/>
    </source>
</evidence>
<dbReference type="InterPro" id="IPR018490">
    <property type="entry name" value="cNMP-bd_dom_sf"/>
</dbReference>
<keyword evidence="4" id="KW-1185">Reference proteome</keyword>
<evidence type="ECO:0000259" key="2">
    <source>
        <dbReference type="PROSITE" id="PS50042"/>
    </source>
</evidence>
<feature type="transmembrane region" description="Helical" evidence="1">
    <location>
        <begin position="364"/>
        <end position="389"/>
    </location>
</feature>
<dbReference type="Proteomes" id="UP001465755">
    <property type="component" value="Unassembled WGS sequence"/>
</dbReference>
<dbReference type="Gene3D" id="2.60.120.10">
    <property type="entry name" value="Jelly Rolls"/>
    <property type="match status" value="1"/>
</dbReference>
<dbReference type="AlphaFoldDB" id="A0AAW1NPQ1"/>
<proteinExistence type="predicted"/>
<dbReference type="GO" id="GO:0035725">
    <property type="term" value="P:sodium ion transmembrane transport"/>
    <property type="evidence" value="ECO:0007669"/>
    <property type="project" value="TreeGrafter"/>
</dbReference>
<feature type="transmembrane region" description="Helical" evidence="1">
    <location>
        <begin position="120"/>
        <end position="142"/>
    </location>
</feature>
<dbReference type="InterPro" id="IPR014710">
    <property type="entry name" value="RmlC-like_jellyroll"/>
</dbReference>
<accession>A0AAW1NPQ1</accession>
<evidence type="ECO:0000313" key="3">
    <source>
        <dbReference type="EMBL" id="KAK9789410.1"/>
    </source>
</evidence>
<protein>
    <recommendedName>
        <fullName evidence="2">Cyclic nucleotide-binding domain-containing protein</fullName>
    </recommendedName>
</protein>
<dbReference type="EMBL" id="JALJOQ010000208">
    <property type="protein sequence ID" value="KAK9789410.1"/>
    <property type="molecule type" value="Genomic_DNA"/>
</dbReference>
<dbReference type="SUPFAM" id="SSF81324">
    <property type="entry name" value="Voltage-gated potassium channels"/>
    <property type="match status" value="1"/>
</dbReference>
<comment type="caution">
    <text evidence="3">The sequence shown here is derived from an EMBL/GenBank/DDBJ whole genome shotgun (WGS) entry which is preliminary data.</text>
</comment>
<gene>
    <name evidence="3" type="ORF">WJX73_010384</name>
</gene>
<dbReference type="GO" id="GO:0098855">
    <property type="term" value="C:HCN channel complex"/>
    <property type="evidence" value="ECO:0007669"/>
    <property type="project" value="TreeGrafter"/>
</dbReference>
<feature type="transmembrane region" description="Helical" evidence="1">
    <location>
        <begin position="327"/>
        <end position="352"/>
    </location>
</feature>
<dbReference type="Gene3D" id="1.10.287.70">
    <property type="match status" value="1"/>
</dbReference>
<dbReference type="PROSITE" id="PS50042">
    <property type="entry name" value="CNMP_BINDING_3"/>
    <property type="match status" value="1"/>
</dbReference>
<dbReference type="GO" id="GO:0005249">
    <property type="term" value="F:voltage-gated potassium channel activity"/>
    <property type="evidence" value="ECO:0007669"/>
    <property type="project" value="TreeGrafter"/>
</dbReference>
<dbReference type="InterPro" id="IPR051413">
    <property type="entry name" value="K/Na_HCN_channel"/>
</dbReference>
<name>A0AAW1NPQ1_9CHLO</name>
<dbReference type="PANTHER" id="PTHR45689">
    <property type="entry name" value="I[[H]] CHANNEL, ISOFORM E"/>
    <property type="match status" value="1"/>
</dbReference>
<sequence length="621" mass="70692">MLSSSGWERNSQTFWPLVSNWLASHSLGACGFMDPVTPNRIQLRQLAKDLAKRRGAELHAQSTREIACRPFAEALPQLAQHELVKAHQQQRHDLLKTLNARAAHIHPFFSVDPEGMFRRLWDFIAVVLILFLAWYIPLLVAYMGETGCIYLHCSSERRNDASGLATSFDLGYQIVLIVTNAFFLADIFINFFTGVETAPDSPVDYELFAMWSAYTRTWFPLDAVACLPLECMLQSWAPNAYWWNTGHLLRLFRCWGITRRCKGSPLAFLDRWSTKRKEFSFSLRRLVLTSMLSLYACHIFSCFEWWTLRLEKGGGSLTWVQPGQLDIIGTSICQYYVWSMFNSISAMIMLTYGSYPPITWPEAITWTFMMVIVASVFLVDSGQYVPYFLSLAVKRSNFKLQMDNVLAAVEGRRLPDSLAKLIIRHLRLKYKFTGLTNPDRLWQELPYSMQVEMAETLGRPSLLAVPLFLEFPSLLDRTCLLLKDTYALAGEEFVKQGWPSRTMYFVQSGVVLLYQDGVVAEAVLPGQFFGGDALLHPPTDEALLQATGVKRSEVTRYADSFEALATAKAAVDCRLLSLDRVDFLELAIDDRQSIRALEQMAIRHVQRMLGSKAQQGTEHPL</sequence>
<dbReference type="PANTHER" id="PTHR45689:SF5">
    <property type="entry name" value="I[[H]] CHANNEL, ISOFORM E"/>
    <property type="match status" value="1"/>
</dbReference>
<dbReference type="CDD" id="cd00038">
    <property type="entry name" value="CAP_ED"/>
    <property type="match status" value="1"/>
</dbReference>
<keyword evidence="1" id="KW-1133">Transmembrane helix</keyword>